<dbReference type="AlphaFoldDB" id="A0A0D5LTD8"/>
<keyword evidence="3" id="KW-1185">Reference proteome</keyword>
<accession>A0A0D5LTD8</accession>
<dbReference type="HOGENOM" id="CLU_2955136_0_0_5"/>
<feature type="transmembrane region" description="Helical" evidence="1">
    <location>
        <begin position="35"/>
        <end position="58"/>
    </location>
</feature>
<proteinExistence type="predicted"/>
<dbReference type="EMBL" id="CP010803">
    <property type="protein sequence ID" value="AJY47022.1"/>
    <property type="molecule type" value="Genomic_DNA"/>
</dbReference>
<evidence type="ECO:0000313" key="2">
    <source>
        <dbReference type="EMBL" id="AJY47022.1"/>
    </source>
</evidence>
<protein>
    <submittedName>
        <fullName evidence="2">Uncharacterized protein</fullName>
    </submittedName>
</protein>
<dbReference type="PATRIC" id="fig|1486262.3.peg.3559"/>
<dbReference type="Proteomes" id="UP000032611">
    <property type="component" value="Chromosome"/>
</dbReference>
<gene>
    <name evidence="2" type="ORF">TM49_17200</name>
</gene>
<sequence length="59" mass="6335">MAERVTSPSRDVERGKRPAIQALRLRILPIAFKGVLAYMTIRAIATMSAAPLISLLAAG</sequence>
<organism evidence="2 3">
    <name type="scientific">Martelella endophytica</name>
    <dbReference type="NCBI Taxonomy" id="1486262"/>
    <lineage>
        <taxon>Bacteria</taxon>
        <taxon>Pseudomonadati</taxon>
        <taxon>Pseudomonadota</taxon>
        <taxon>Alphaproteobacteria</taxon>
        <taxon>Hyphomicrobiales</taxon>
        <taxon>Aurantimonadaceae</taxon>
        <taxon>Martelella</taxon>
    </lineage>
</organism>
<name>A0A0D5LTD8_MAREN</name>
<keyword evidence="1" id="KW-1133">Transmembrane helix</keyword>
<evidence type="ECO:0000313" key="3">
    <source>
        <dbReference type="Proteomes" id="UP000032611"/>
    </source>
</evidence>
<keyword evidence="1" id="KW-0472">Membrane</keyword>
<keyword evidence="1" id="KW-0812">Transmembrane</keyword>
<dbReference type="KEGG" id="mey:TM49_17200"/>
<evidence type="ECO:0000256" key="1">
    <source>
        <dbReference type="SAM" id="Phobius"/>
    </source>
</evidence>
<dbReference type="STRING" id="1486262.TM49_17200"/>
<reference evidence="2 3" key="1">
    <citation type="journal article" date="2015" name="Genome Announc.">
        <title>Complete genome sequence of Martelella endophytica YC6887, which has antifungal activity associated with a halophyte.</title>
        <authorList>
            <person name="Khan A."/>
            <person name="Khan H."/>
            <person name="Chung E.J."/>
            <person name="Hossain M.T."/>
            <person name="Chung Y.R."/>
        </authorList>
    </citation>
    <scope>NUCLEOTIDE SEQUENCE [LARGE SCALE GENOMIC DNA]</scope>
    <source>
        <strain evidence="2">YC6887</strain>
    </source>
</reference>